<dbReference type="EMBL" id="SRLO01002230">
    <property type="protein sequence ID" value="TNN33487.1"/>
    <property type="molecule type" value="Genomic_DNA"/>
</dbReference>
<evidence type="ECO:0000256" key="1">
    <source>
        <dbReference type="SAM" id="MobiDB-lite"/>
    </source>
</evidence>
<evidence type="ECO:0000313" key="3">
    <source>
        <dbReference type="Proteomes" id="UP000314294"/>
    </source>
</evidence>
<sequence length="152" mass="17015">MEASAEKGGRRSDGVELPRTEREGDLELFANMLSSFSRGPEAQQGDRLRETMREDPWKPQSRSALQTVREDLTAPSEQLRLSRRFLRMNTSPPDGTEEVQEEADYVNEAARRVEPVAAAPAIALCWLLPLLILGLRLHCESLEEQLLSAGRG</sequence>
<feature type="compositionally biased region" description="Basic and acidic residues" evidence="1">
    <location>
        <begin position="44"/>
        <end position="57"/>
    </location>
</feature>
<organism evidence="2 3">
    <name type="scientific">Liparis tanakae</name>
    <name type="common">Tanaka's snailfish</name>
    <dbReference type="NCBI Taxonomy" id="230148"/>
    <lineage>
        <taxon>Eukaryota</taxon>
        <taxon>Metazoa</taxon>
        <taxon>Chordata</taxon>
        <taxon>Craniata</taxon>
        <taxon>Vertebrata</taxon>
        <taxon>Euteleostomi</taxon>
        <taxon>Actinopterygii</taxon>
        <taxon>Neopterygii</taxon>
        <taxon>Teleostei</taxon>
        <taxon>Neoteleostei</taxon>
        <taxon>Acanthomorphata</taxon>
        <taxon>Eupercaria</taxon>
        <taxon>Perciformes</taxon>
        <taxon>Cottioidei</taxon>
        <taxon>Cottales</taxon>
        <taxon>Liparidae</taxon>
        <taxon>Liparis</taxon>
    </lineage>
</organism>
<dbReference type="Proteomes" id="UP000314294">
    <property type="component" value="Unassembled WGS sequence"/>
</dbReference>
<dbReference type="AlphaFoldDB" id="A0A4Z2EX39"/>
<feature type="compositionally biased region" description="Basic and acidic residues" evidence="1">
    <location>
        <begin position="1"/>
        <end position="25"/>
    </location>
</feature>
<proteinExistence type="predicted"/>
<name>A0A4Z2EX39_9TELE</name>
<reference evidence="2 3" key="1">
    <citation type="submission" date="2019-03" db="EMBL/GenBank/DDBJ databases">
        <title>First draft genome of Liparis tanakae, snailfish: a comprehensive survey of snailfish specific genes.</title>
        <authorList>
            <person name="Kim W."/>
            <person name="Song I."/>
            <person name="Jeong J.-H."/>
            <person name="Kim D."/>
            <person name="Kim S."/>
            <person name="Ryu S."/>
            <person name="Song J.Y."/>
            <person name="Lee S.K."/>
        </authorList>
    </citation>
    <scope>NUCLEOTIDE SEQUENCE [LARGE SCALE GENOMIC DNA]</scope>
    <source>
        <tissue evidence="2">Muscle</tissue>
    </source>
</reference>
<keyword evidence="3" id="KW-1185">Reference proteome</keyword>
<feature type="region of interest" description="Disordered" evidence="1">
    <location>
        <begin position="1"/>
        <end position="65"/>
    </location>
</feature>
<evidence type="ECO:0000313" key="2">
    <source>
        <dbReference type="EMBL" id="TNN33487.1"/>
    </source>
</evidence>
<protein>
    <submittedName>
        <fullName evidence="2">Uncharacterized protein</fullName>
    </submittedName>
</protein>
<accession>A0A4Z2EX39</accession>
<comment type="caution">
    <text evidence="2">The sequence shown here is derived from an EMBL/GenBank/DDBJ whole genome shotgun (WGS) entry which is preliminary data.</text>
</comment>
<gene>
    <name evidence="2" type="ORF">EYF80_056351</name>
</gene>